<keyword evidence="2" id="KW-1185">Reference proteome</keyword>
<reference evidence="2" key="1">
    <citation type="submission" date="2015-01" db="EMBL/GenBank/DDBJ databases">
        <authorList>
            <person name="Paterson Steve"/>
        </authorList>
    </citation>
    <scope>NUCLEOTIDE SEQUENCE [LARGE SCALE GENOMIC DNA]</scope>
    <source>
        <strain evidence="2">OBR1</strain>
    </source>
</reference>
<dbReference type="Proteomes" id="UP000044377">
    <property type="component" value="Unassembled WGS sequence"/>
</dbReference>
<accession>A0A0G4JP88</accession>
<dbReference type="AlphaFoldDB" id="A0A0G4JP88"/>
<evidence type="ECO:0000313" key="2">
    <source>
        <dbReference type="Proteomes" id="UP000044377"/>
    </source>
</evidence>
<organism evidence="1 2">
    <name type="scientific">Brenneria goodwinii</name>
    <dbReference type="NCBI Taxonomy" id="1109412"/>
    <lineage>
        <taxon>Bacteria</taxon>
        <taxon>Pseudomonadati</taxon>
        <taxon>Pseudomonadota</taxon>
        <taxon>Gammaproteobacteria</taxon>
        <taxon>Enterobacterales</taxon>
        <taxon>Pectobacteriaceae</taxon>
        <taxon>Brenneria</taxon>
    </lineage>
</organism>
<proteinExistence type="predicted"/>
<protein>
    <submittedName>
        <fullName evidence="1">Uncharacterized protein</fullName>
    </submittedName>
</protein>
<evidence type="ECO:0000313" key="1">
    <source>
        <dbReference type="EMBL" id="CPR13713.1"/>
    </source>
</evidence>
<dbReference type="STRING" id="1109412.BN1221_00111c"/>
<dbReference type="EMBL" id="CGIG01000001">
    <property type="protein sequence ID" value="CPR13713.1"/>
    <property type="molecule type" value="Genomic_DNA"/>
</dbReference>
<sequence>MWGFLSASAGFLWRVILPVTFRVAAGAVEHRSRRCSMDTPINLMISYLIFPPVFPARRWDPLCWV</sequence>
<gene>
    <name evidence="1" type="ORF">BN1221_00111c</name>
</gene>
<name>A0A0G4JP88_9GAMM</name>